<evidence type="ECO:0000256" key="6">
    <source>
        <dbReference type="ARBA" id="ARBA00023157"/>
    </source>
</evidence>
<dbReference type="EMBL" id="AHAT01003520">
    <property type="status" value="NOT_ANNOTATED_CDS"/>
    <property type="molecule type" value="Genomic_DNA"/>
</dbReference>
<accession>W5MTX1</accession>
<evidence type="ECO:0000256" key="1">
    <source>
        <dbReference type="ARBA" id="ARBA00004479"/>
    </source>
</evidence>
<evidence type="ECO:0000256" key="3">
    <source>
        <dbReference type="ARBA" id="ARBA00022729"/>
    </source>
</evidence>
<feature type="region of interest" description="Disordered" evidence="9">
    <location>
        <begin position="290"/>
        <end position="360"/>
    </location>
</feature>
<dbReference type="InterPro" id="IPR036116">
    <property type="entry name" value="FN3_sf"/>
</dbReference>
<evidence type="ECO:0000313" key="12">
    <source>
        <dbReference type="Ensembl" id="ENSLOCP00000011830.1"/>
    </source>
</evidence>
<keyword evidence="4 10" id="KW-1133">Transmembrane helix</keyword>
<keyword evidence="8" id="KW-0325">Glycoprotein</keyword>
<dbReference type="Bgee" id="ENSLOCG00000009686">
    <property type="expression patterns" value="Expressed in zone of skin and 5 other cell types or tissues"/>
</dbReference>
<organism evidence="12 13">
    <name type="scientific">Lepisosteus oculatus</name>
    <name type="common">Spotted gar</name>
    <dbReference type="NCBI Taxonomy" id="7918"/>
    <lineage>
        <taxon>Eukaryota</taxon>
        <taxon>Metazoa</taxon>
        <taxon>Chordata</taxon>
        <taxon>Craniata</taxon>
        <taxon>Vertebrata</taxon>
        <taxon>Euteleostomi</taxon>
        <taxon>Actinopterygii</taxon>
        <taxon>Neopterygii</taxon>
        <taxon>Holostei</taxon>
        <taxon>Semionotiformes</taxon>
        <taxon>Lepisosteidae</taxon>
        <taxon>Lepisosteus</taxon>
    </lineage>
</organism>
<evidence type="ECO:0000256" key="8">
    <source>
        <dbReference type="ARBA" id="ARBA00023180"/>
    </source>
</evidence>
<feature type="transmembrane region" description="Helical" evidence="10">
    <location>
        <begin position="200"/>
        <end position="222"/>
    </location>
</feature>
<evidence type="ECO:0000313" key="13">
    <source>
        <dbReference type="Proteomes" id="UP000018468"/>
    </source>
</evidence>
<evidence type="ECO:0000256" key="10">
    <source>
        <dbReference type="SAM" id="Phobius"/>
    </source>
</evidence>
<sequence length="383" mass="42922">KPHIEHCRSPDMETFTCWWSADSNATEGLSNTTYTLTYTIGKVVTSCGLYCFIIHSHRSHIKFKKMSIKCVNPFPDQLHSLCSSPAVEPDPPVNLTCRFANSSEEGAGRTVVVAWRHPNTADVEVGWLTLVYELQFRRESEPRSWKARGLLREPRLELLDLPAGSYAVRVRCKSRNSALWSKWSRLLTFTVPPRQSLDKMLALILVTGVGVMAFLIIGFGIVPQSKRIKAFLLPPIPKPRIRGIDPMLLKKGKIDEINRLFSSFHGYSPPQYKEDAWFEVSTDEGLCLRDPPLAQTGEEGFRGKPGVQPPGSCDREVGEPREEQQPAVIHAEESKRSSGEQELREKPTWGPQTPIPARGPLDFYTCVNGVSTDGTVHLVPHLP</sequence>
<reference evidence="12" key="3">
    <citation type="submission" date="2025-09" db="UniProtKB">
        <authorList>
            <consortium name="Ensembl"/>
        </authorList>
    </citation>
    <scope>IDENTIFICATION</scope>
</reference>
<dbReference type="InterPro" id="IPR003961">
    <property type="entry name" value="FN3_dom"/>
</dbReference>
<dbReference type="PROSITE" id="PS50853">
    <property type="entry name" value="FN3"/>
    <property type="match status" value="1"/>
</dbReference>
<keyword evidence="7" id="KW-0675">Receptor</keyword>
<evidence type="ECO:0000256" key="9">
    <source>
        <dbReference type="SAM" id="MobiDB-lite"/>
    </source>
</evidence>
<protein>
    <recommendedName>
        <fullName evidence="11">Fibronectin type-III domain-containing protein</fullName>
    </recommendedName>
</protein>
<dbReference type="GeneTree" id="ENSGT00940000154851"/>
<keyword evidence="3" id="KW-0732">Signal</keyword>
<evidence type="ECO:0000256" key="7">
    <source>
        <dbReference type="ARBA" id="ARBA00023170"/>
    </source>
</evidence>
<dbReference type="InterPro" id="IPR013783">
    <property type="entry name" value="Ig-like_fold"/>
</dbReference>
<keyword evidence="5 10" id="KW-0472">Membrane</keyword>
<dbReference type="PANTHER" id="PTHR23037">
    <property type="entry name" value="CYTOKINE RECEPTOR"/>
    <property type="match status" value="1"/>
</dbReference>
<reference evidence="13" key="1">
    <citation type="submission" date="2011-12" db="EMBL/GenBank/DDBJ databases">
        <title>The Draft Genome of Lepisosteus oculatus.</title>
        <authorList>
            <consortium name="The Broad Institute Genome Assembly &amp; Analysis Group"/>
            <consortium name="Computational R&amp;D Group"/>
            <consortium name="and Sequencing Platform"/>
            <person name="Di Palma F."/>
            <person name="Alfoldi J."/>
            <person name="Johnson J."/>
            <person name="Berlin A."/>
            <person name="Gnerre S."/>
            <person name="Jaffe D."/>
            <person name="MacCallum I."/>
            <person name="Young S."/>
            <person name="Walker B.J."/>
            <person name="Lander E.S."/>
            <person name="Lindblad-Toh K."/>
        </authorList>
    </citation>
    <scope>NUCLEOTIDE SEQUENCE [LARGE SCALE GENOMIC DNA]</scope>
</reference>
<dbReference type="OMA" id="TPHIYFC"/>
<dbReference type="Proteomes" id="UP000018468">
    <property type="component" value="Linkage group LG17"/>
</dbReference>
<evidence type="ECO:0000259" key="11">
    <source>
        <dbReference type="PROSITE" id="PS50853"/>
    </source>
</evidence>
<evidence type="ECO:0000256" key="2">
    <source>
        <dbReference type="ARBA" id="ARBA00022692"/>
    </source>
</evidence>
<proteinExistence type="predicted"/>
<dbReference type="EMBL" id="AHAT01003519">
    <property type="status" value="NOT_ANNOTATED_CDS"/>
    <property type="molecule type" value="Genomic_DNA"/>
</dbReference>
<dbReference type="eggNOG" id="ENOG502RW51">
    <property type="taxonomic scope" value="Eukaryota"/>
</dbReference>
<dbReference type="HOGENOM" id="CLU_017892_1_1_1"/>
<dbReference type="PANTHER" id="PTHR23037:SF35">
    <property type="entry name" value="FIBRONECTIN TYPE-III DOMAIN-CONTAINING PROTEIN"/>
    <property type="match status" value="1"/>
</dbReference>
<name>W5MTX1_LEPOC</name>
<evidence type="ECO:0000256" key="5">
    <source>
        <dbReference type="ARBA" id="ARBA00023136"/>
    </source>
</evidence>
<feature type="compositionally biased region" description="Basic and acidic residues" evidence="9">
    <location>
        <begin position="313"/>
        <end position="347"/>
    </location>
</feature>
<dbReference type="InterPro" id="IPR015152">
    <property type="entry name" value="Growth/epo_recpt_lig-bind"/>
</dbReference>
<dbReference type="Gene3D" id="2.60.40.10">
    <property type="entry name" value="Immunoglobulins"/>
    <property type="match status" value="2"/>
</dbReference>
<keyword evidence="13" id="KW-1185">Reference proteome</keyword>
<reference evidence="12" key="2">
    <citation type="submission" date="2025-08" db="UniProtKB">
        <authorList>
            <consortium name="Ensembl"/>
        </authorList>
    </citation>
    <scope>IDENTIFICATION</scope>
</reference>
<keyword evidence="6" id="KW-1015">Disulfide bond</keyword>
<dbReference type="Pfam" id="PF09067">
    <property type="entry name" value="EpoR_lig-bind"/>
    <property type="match status" value="1"/>
</dbReference>
<dbReference type="InParanoid" id="W5MTX1"/>
<dbReference type="AlphaFoldDB" id="W5MTX1"/>
<evidence type="ECO:0000256" key="4">
    <source>
        <dbReference type="ARBA" id="ARBA00022989"/>
    </source>
</evidence>
<dbReference type="STRING" id="7918.ENSLOCP00000011830"/>
<comment type="subcellular location">
    <subcellularLocation>
        <location evidence="1">Membrane</location>
        <topology evidence="1">Single-pass type I membrane protein</topology>
    </subcellularLocation>
</comment>
<dbReference type="EMBL" id="AHAT01003521">
    <property type="status" value="NOT_ANNOTATED_CDS"/>
    <property type="molecule type" value="Genomic_DNA"/>
</dbReference>
<keyword evidence="2 10" id="KW-0812">Transmembrane</keyword>
<feature type="domain" description="Fibronectin type-III" evidence="11">
    <location>
        <begin position="91"/>
        <end position="194"/>
    </location>
</feature>
<dbReference type="SUPFAM" id="SSF49265">
    <property type="entry name" value="Fibronectin type III"/>
    <property type="match status" value="2"/>
</dbReference>
<dbReference type="GO" id="GO:0016020">
    <property type="term" value="C:membrane"/>
    <property type="evidence" value="ECO:0007669"/>
    <property type="project" value="UniProtKB-SubCell"/>
</dbReference>
<dbReference type="Ensembl" id="ENSLOCT00000011850.1">
    <property type="protein sequence ID" value="ENSLOCP00000011830.1"/>
    <property type="gene ID" value="ENSLOCG00000009686.1"/>
</dbReference>